<accession>A0ABY7E6B3</accession>
<proteinExistence type="predicted"/>
<dbReference type="Proteomes" id="UP001164746">
    <property type="component" value="Chromosome 5"/>
</dbReference>
<organism evidence="1 2">
    <name type="scientific">Mya arenaria</name>
    <name type="common">Soft-shell clam</name>
    <dbReference type="NCBI Taxonomy" id="6604"/>
    <lineage>
        <taxon>Eukaryota</taxon>
        <taxon>Metazoa</taxon>
        <taxon>Spiralia</taxon>
        <taxon>Lophotrochozoa</taxon>
        <taxon>Mollusca</taxon>
        <taxon>Bivalvia</taxon>
        <taxon>Autobranchia</taxon>
        <taxon>Heteroconchia</taxon>
        <taxon>Euheterodonta</taxon>
        <taxon>Imparidentia</taxon>
        <taxon>Neoheterodontei</taxon>
        <taxon>Myida</taxon>
        <taxon>Myoidea</taxon>
        <taxon>Myidae</taxon>
        <taxon>Mya</taxon>
    </lineage>
</organism>
<evidence type="ECO:0000313" key="2">
    <source>
        <dbReference type="Proteomes" id="UP001164746"/>
    </source>
</evidence>
<name>A0ABY7E6B3_MYAAR</name>
<sequence>MGLTTFSSYWHRYAILVQYSARLKTVGAITTNNPDQMILQYSDDELVAKILNCNTDTSILRSRKVKKLNVKVD</sequence>
<gene>
    <name evidence="1" type="ORF">MAR_019701</name>
</gene>
<dbReference type="EMBL" id="CP111016">
    <property type="protein sequence ID" value="WAR04332.1"/>
    <property type="molecule type" value="Genomic_DNA"/>
</dbReference>
<keyword evidence="2" id="KW-1185">Reference proteome</keyword>
<reference evidence="1" key="1">
    <citation type="submission" date="2022-11" db="EMBL/GenBank/DDBJ databases">
        <title>Centuries of genome instability and evolution in soft-shell clam transmissible cancer (bioRxiv).</title>
        <authorList>
            <person name="Hart S.F.M."/>
            <person name="Yonemitsu M.A."/>
            <person name="Giersch R.M."/>
            <person name="Beal B.F."/>
            <person name="Arriagada G."/>
            <person name="Davis B.W."/>
            <person name="Ostrander E.A."/>
            <person name="Goff S.P."/>
            <person name="Metzger M.J."/>
        </authorList>
    </citation>
    <scope>NUCLEOTIDE SEQUENCE</scope>
    <source>
        <strain evidence="1">MELC-2E11</strain>
        <tissue evidence="1">Siphon/mantle</tissue>
    </source>
</reference>
<evidence type="ECO:0000313" key="1">
    <source>
        <dbReference type="EMBL" id="WAR04332.1"/>
    </source>
</evidence>
<protein>
    <submittedName>
        <fullName evidence="1">Uncharacterized protein</fullName>
    </submittedName>
</protein>